<protein>
    <recommendedName>
        <fullName evidence="3">DUF6589 domain-containing protein</fullName>
    </recommendedName>
</protein>
<feature type="compositionally biased region" description="Basic residues" evidence="1">
    <location>
        <begin position="59"/>
        <end position="68"/>
    </location>
</feature>
<dbReference type="InterPro" id="IPR046496">
    <property type="entry name" value="DUF6589"/>
</dbReference>
<gene>
    <name evidence="4" type="ORF">AAF712_014852</name>
</gene>
<feature type="compositionally biased region" description="Basic and acidic residues" evidence="1">
    <location>
        <begin position="22"/>
        <end position="43"/>
    </location>
</feature>
<keyword evidence="2" id="KW-1133">Transmembrane helix</keyword>
<evidence type="ECO:0000256" key="2">
    <source>
        <dbReference type="SAM" id="Phobius"/>
    </source>
</evidence>
<organism evidence="4 5">
    <name type="scientific">Marasmius tenuissimus</name>
    <dbReference type="NCBI Taxonomy" id="585030"/>
    <lineage>
        <taxon>Eukaryota</taxon>
        <taxon>Fungi</taxon>
        <taxon>Dikarya</taxon>
        <taxon>Basidiomycota</taxon>
        <taxon>Agaricomycotina</taxon>
        <taxon>Agaricomycetes</taxon>
        <taxon>Agaricomycetidae</taxon>
        <taxon>Agaricales</taxon>
        <taxon>Marasmiineae</taxon>
        <taxon>Marasmiaceae</taxon>
        <taxon>Marasmius</taxon>
    </lineage>
</organism>
<keyword evidence="5" id="KW-1185">Reference proteome</keyword>
<feature type="domain" description="DUF6589" evidence="3">
    <location>
        <begin position="529"/>
        <end position="856"/>
    </location>
</feature>
<reference evidence="4 5" key="1">
    <citation type="submission" date="2024-05" db="EMBL/GenBank/DDBJ databases">
        <title>A draft genome resource for the thread blight pathogen Marasmius tenuissimus strain MS-2.</title>
        <authorList>
            <person name="Yulfo-Soto G.E."/>
            <person name="Baruah I.K."/>
            <person name="Amoako-Attah I."/>
            <person name="Bukari Y."/>
            <person name="Meinhardt L.W."/>
            <person name="Bailey B.A."/>
            <person name="Cohen S.P."/>
        </authorList>
    </citation>
    <scope>NUCLEOTIDE SEQUENCE [LARGE SCALE GENOMIC DNA]</scope>
    <source>
        <strain evidence="4 5">MS-2</strain>
    </source>
</reference>
<feature type="transmembrane region" description="Helical" evidence="2">
    <location>
        <begin position="800"/>
        <end position="821"/>
    </location>
</feature>
<keyword evidence="2" id="KW-0472">Membrane</keyword>
<evidence type="ECO:0000313" key="4">
    <source>
        <dbReference type="EMBL" id="KAL0058466.1"/>
    </source>
</evidence>
<accession>A0ABR2ZA65</accession>
<evidence type="ECO:0000313" key="5">
    <source>
        <dbReference type="Proteomes" id="UP001437256"/>
    </source>
</evidence>
<feature type="region of interest" description="Disordered" evidence="1">
    <location>
        <begin position="353"/>
        <end position="377"/>
    </location>
</feature>
<evidence type="ECO:0000256" key="1">
    <source>
        <dbReference type="SAM" id="MobiDB-lite"/>
    </source>
</evidence>
<dbReference type="Proteomes" id="UP001437256">
    <property type="component" value="Unassembled WGS sequence"/>
</dbReference>
<sequence>MSFQRRKAPKDERAFEGSGWTRLHESKRKAESTKSGHSDEVRGTRASAISQLISPLKGVARRLRKKPRVSYAEADPYLRSSEPPPDIDSGDPQSATPAQKSSPSIAGPHTMPYSPKSRHSAPPETPSRHTQKSRYRDYIQDHSFEASELLQSAVSHIPTLPSTPARPRSTTLAPLATTSMLPSDSPDTIVEDSPRTIRRNSQMIHCFVPEVSFPPELTPGLATGTSTQDQEDQKQAEIAHQVFSLLTVPEERGGFGFKTPRQFFDNHGADIAAKIFNRSEGSWEKFCKGYLSEVVQQEGLRLQKILTRAKATKMGDLISHFSLQQLEADFEEAAPTLWAVLQGCVATKERTTDNKKVDEMEESGKKGKGRAEGYGKSEKEKDRDAILATICSMLAAVRLQKANNFQVVMGLFLLASGASKREIDVLSHAGLCVSYTSILHHVKLLSQENMAKIQKVVKEYLIGIIWDNVNFAFRVESQCLDSKDRFDNGTTATIVIQHDPFTNQPAQQGSLPLSLKPPRNTTHQEISNHSTLVLPTPKHAIQLDQCLQWLLKKLMVDSSDELAWFAGVIGQMPTISDYDRITPHQTTQFPLHAMHIDELTIDGTAQVYESILDSLNLTGRDLKHHGCLFVDGDLLTDSLDDKNESAHRNSEDVLEGWKAVVRRFGLFHAKMAVCHMVINEHWGKQGSRWPGTLWWEHTQLLKRKPITAGWQSKKAAPWKQSHELIQMSITTHVLDGFCLHCGSSDVKKWCCTVSLSEFNRVSNLVYVNLFSSTGYIKQSQADGEKDILLINNILYNCDALLYWLLVVAIKSGNIGQVVLVLRISMVMMRTPKTMPQYANAIFETLGRLHEFPERLR</sequence>
<keyword evidence="2" id="KW-0812">Transmembrane</keyword>
<feature type="region of interest" description="Disordered" evidence="1">
    <location>
        <begin position="1"/>
        <end position="134"/>
    </location>
</feature>
<feature type="compositionally biased region" description="Polar residues" evidence="1">
    <location>
        <begin position="91"/>
        <end position="104"/>
    </location>
</feature>
<comment type="caution">
    <text evidence="4">The sequence shown here is derived from an EMBL/GenBank/DDBJ whole genome shotgun (WGS) entry which is preliminary data.</text>
</comment>
<evidence type="ECO:0000259" key="3">
    <source>
        <dbReference type="Pfam" id="PF20231"/>
    </source>
</evidence>
<dbReference type="EMBL" id="JBBXMP010000310">
    <property type="protein sequence ID" value="KAL0058466.1"/>
    <property type="molecule type" value="Genomic_DNA"/>
</dbReference>
<dbReference type="Pfam" id="PF20231">
    <property type="entry name" value="DUF6589"/>
    <property type="match status" value="1"/>
</dbReference>
<proteinExistence type="predicted"/>
<name>A0ABR2ZA65_9AGAR</name>